<sequence length="198" mass="22638">MATTLMRSMAAVLLWPMGPSSDGSRLPRQQADSLHRELESQIKSHKDTVSQNELLVQNLRDEQDALLQENVQEIELVQKDTAEKELILQKELEELITLLNDQLSRNLELSMELKAESEEKQKLEEKKEDKPADMDEKETSKQESLSDALPDPKPKKIEMSETMRATNTSAWKRARHFLGLRKAKRWKKSAVPASTSST</sequence>
<proteinExistence type="predicted"/>
<dbReference type="AlphaFoldDB" id="A0AAD3MFL3"/>
<dbReference type="EMBL" id="BRZM01000015">
    <property type="protein sequence ID" value="GLD52886.1"/>
    <property type="molecule type" value="Genomic_DNA"/>
</dbReference>
<reference evidence="2" key="1">
    <citation type="submission" date="2022-08" db="EMBL/GenBank/DDBJ databases">
        <title>Genome sequencing of akame (Lates japonicus).</title>
        <authorList>
            <person name="Hashiguchi Y."/>
            <person name="Takahashi H."/>
        </authorList>
    </citation>
    <scope>NUCLEOTIDE SEQUENCE</scope>
    <source>
        <strain evidence="2">Kochi</strain>
    </source>
</reference>
<dbReference type="Proteomes" id="UP001279410">
    <property type="component" value="Unassembled WGS sequence"/>
</dbReference>
<gene>
    <name evidence="2" type="ORF">AKAME5_000571600</name>
</gene>
<evidence type="ECO:0000313" key="3">
    <source>
        <dbReference type="Proteomes" id="UP001279410"/>
    </source>
</evidence>
<feature type="compositionally biased region" description="Basic and acidic residues" evidence="1">
    <location>
        <begin position="150"/>
        <end position="161"/>
    </location>
</feature>
<feature type="region of interest" description="Disordered" evidence="1">
    <location>
        <begin position="115"/>
        <end position="171"/>
    </location>
</feature>
<feature type="compositionally biased region" description="Basic and acidic residues" evidence="1">
    <location>
        <begin position="115"/>
        <end position="141"/>
    </location>
</feature>
<evidence type="ECO:0000313" key="2">
    <source>
        <dbReference type="EMBL" id="GLD52886.1"/>
    </source>
</evidence>
<keyword evidence="3" id="KW-1185">Reference proteome</keyword>
<protein>
    <submittedName>
        <fullName evidence="2">Reticulocyte-binding protein homolog 2a-like protein</fullName>
    </submittedName>
</protein>
<comment type="caution">
    <text evidence="2">The sequence shown here is derived from an EMBL/GenBank/DDBJ whole genome shotgun (WGS) entry which is preliminary data.</text>
</comment>
<accession>A0AAD3MFL3</accession>
<name>A0AAD3MFL3_LATJO</name>
<evidence type="ECO:0000256" key="1">
    <source>
        <dbReference type="SAM" id="MobiDB-lite"/>
    </source>
</evidence>
<organism evidence="2 3">
    <name type="scientific">Lates japonicus</name>
    <name type="common">Japanese lates</name>
    <dbReference type="NCBI Taxonomy" id="270547"/>
    <lineage>
        <taxon>Eukaryota</taxon>
        <taxon>Metazoa</taxon>
        <taxon>Chordata</taxon>
        <taxon>Craniata</taxon>
        <taxon>Vertebrata</taxon>
        <taxon>Euteleostomi</taxon>
        <taxon>Actinopterygii</taxon>
        <taxon>Neopterygii</taxon>
        <taxon>Teleostei</taxon>
        <taxon>Neoteleostei</taxon>
        <taxon>Acanthomorphata</taxon>
        <taxon>Carangaria</taxon>
        <taxon>Carangaria incertae sedis</taxon>
        <taxon>Centropomidae</taxon>
        <taxon>Lates</taxon>
    </lineage>
</organism>